<dbReference type="InterPro" id="IPR023393">
    <property type="entry name" value="START-like_dom_sf"/>
</dbReference>
<evidence type="ECO:0000256" key="1">
    <source>
        <dbReference type="ARBA" id="ARBA00006817"/>
    </source>
</evidence>
<reference evidence="3 4" key="1">
    <citation type="submission" date="2020-04" db="EMBL/GenBank/DDBJ databases">
        <title>Nesterenkonia sp. nov., isolated from marine sediment.</title>
        <authorList>
            <person name="Zhang G."/>
        </authorList>
    </citation>
    <scope>NUCLEOTIDE SEQUENCE [LARGE SCALE GENOMIC DNA]</scope>
    <source>
        <strain evidence="3 4">MY13</strain>
    </source>
</reference>
<comment type="caution">
    <text evidence="3">The sequence shown here is derived from an EMBL/GenBank/DDBJ whole genome shotgun (WGS) entry which is preliminary data.</text>
</comment>
<dbReference type="Gene3D" id="3.30.530.20">
    <property type="match status" value="1"/>
</dbReference>
<dbReference type="AlphaFoldDB" id="A0A7X8TM38"/>
<evidence type="ECO:0000313" key="3">
    <source>
        <dbReference type="EMBL" id="NLS10528.1"/>
    </source>
</evidence>
<name>A0A7X8TM38_9MICC</name>
<feature type="domain" description="Activator of Hsp90 ATPase homologue 1/2-like C-terminal" evidence="2">
    <location>
        <begin position="29"/>
        <end position="133"/>
    </location>
</feature>
<evidence type="ECO:0000259" key="2">
    <source>
        <dbReference type="Pfam" id="PF08327"/>
    </source>
</evidence>
<dbReference type="Proteomes" id="UP000523139">
    <property type="component" value="Unassembled WGS sequence"/>
</dbReference>
<gene>
    <name evidence="3" type="ORF">HGQ17_11110</name>
</gene>
<dbReference type="SUPFAM" id="SSF55961">
    <property type="entry name" value="Bet v1-like"/>
    <property type="match status" value="1"/>
</dbReference>
<proteinExistence type="inferred from homology"/>
<dbReference type="InterPro" id="IPR013538">
    <property type="entry name" value="ASHA1/2-like_C"/>
</dbReference>
<evidence type="ECO:0000313" key="4">
    <source>
        <dbReference type="Proteomes" id="UP000523139"/>
    </source>
</evidence>
<comment type="similarity">
    <text evidence="1">Belongs to the AHA1 family.</text>
</comment>
<accession>A0A7X8TM38</accession>
<organism evidence="3 4">
    <name type="scientific">Nesterenkonia sedimenti</name>
    <dbReference type="NCBI Taxonomy" id="1463632"/>
    <lineage>
        <taxon>Bacteria</taxon>
        <taxon>Bacillati</taxon>
        <taxon>Actinomycetota</taxon>
        <taxon>Actinomycetes</taxon>
        <taxon>Micrococcales</taxon>
        <taxon>Micrococcaceae</taxon>
        <taxon>Nesterenkonia</taxon>
    </lineage>
</organism>
<keyword evidence="4" id="KW-1185">Reference proteome</keyword>
<sequence length="177" mass="19809">MSDQKPGYGTQETVDGAPALRFVRTLPYSQQRIWQAAATPSELEQWFPAAVEWGPETGETLEAYGMTGEVIEAQEPNLLVWTFNGDGFRFEITGDEEATQLTFVHIFGDPATPAAQTATGWHTYLDRLEPVLEGHPISEEAAHAGWGDLHEEYAELFEDDPTPGREFWAKLQKQLNL</sequence>
<dbReference type="RefSeq" id="WP_168888014.1">
    <property type="nucleotide sequence ID" value="NZ_JABAHY010000011.1"/>
</dbReference>
<protein>
    <recommendedName>
        <fullName evidence="2">Activator of Hsp90 ATPase homologue 1/2-like C-terminal domain-containing protein</fullName>
    </recommendedName>
</protein>
<dbReference type="Pfam" id="PF08327">
    <property type="entry name" value="AHSA1"/>
    <property type="match status" value="1"/>
</dbReference>
<dbReference type="EMBL" id="JABAHY010000011">
    <property type="protein sequence ID" value="NLS10528.1"/>
    <property type="molecule type" value="Genomic_DNA"/>
</dbReference>